<dbReference type="PANTHER" id="PTHR43798">
    <property type="entry name" value="MONOACYLGLYCEROL LIPASE"/>
    <property type="match status" value="1"/>
</dbReference>
<evidence type="ECO:0000259" key="1">
    <source>
        <dbReference type="Pfam" id="PF00561"/>
    </source>
</evidence>
<sequence length="301" mass="34716">MCVEREKSGFFITSKRVKLYYLIWEGPMEGVPVVCVHGLTSNCRYFCALAEELTKDRTVYSYDLRGRGDSDKPESSCGYGIRCHAADLHEFLTWLDLPAVHLVGHSFGAAIIVYYLTHYEAPFVEKVILIEGGMDYPPHFREQIAHSINRLGLCYHSLDQYWEAMKKIPHYHPWNEYYEHYLRHDVEVKARGWVVPKTPQVAVYEDIASLTHLSLNDLLPKIRQETLVVRATRGFRYPKDYILSPEMARDMVRRLPRGILLEVPHTHHISIVLGKAGLSAQFIRRFLADSAAGLRGKRVIM</sequence>
<dbReference type="PANTHER" id="PTHR43798:SF33">
    <property type="entry name" value="HYDROLASE, PUTATIVE (AFU_ORTHOLOGUE AFUA_2G14860)-RELATED"/>
    <property type="match status" value="1"/>
</dbReference>
<dbReference type="SUPFAM" id="SSF53474">
    <property type="entry name" value="alpha/beta-Hydrolases"/>
    <property type="match status" value="1"/>
</dbReference>
<feature type="domain" description="AB hydrolase-1" evidence="1">
    <location>
        <begin position="32"/>
        <end position="143"/>
    </location>
</feature>
<organism evidence="2 3">
    <name type="scientific">Desulfofundulus luciae</name>
    <dbReference type="NCBI Taxonomy" id="74702"/>
    <lineage>
        <taxon>Bacteria</taxon>
        <taxon>Bacillati</taxon>
        <taxon>Bacillota</taxon>
        <taxon>Clostridia</taxon>
        <taxon>Eubacteriales</taxon>
        <taxon>Peptococcaceae</taxon>
        <taxon>Desulfofundulus</taxon>
    </lineage>
</organism>
<proteinExistence type="predicted"/>
<dbReference type="Pfam" id="PF00561">
    <property type="entry name" value="Abhydrolase_1"/>
    <property type="match status" value="1"/>
</dbReference>
<dbReference type="RefSeq" id="WP_307403174.1">
    <property type="nucleotide sequence ID" value="NZ_JAUSUX010000023.1"/>
</dbReference>
<dbReference type="InterPro" id="IPR029058">
    <property type="entry name" value="AB_hydrolase_fold"/>
</dbReference>
<dbReference type="EMBL" id="JAUSUX010000023">
    <property type="protein sequence ID" value="MDQ0287310.1"/>
    <property type="molecule type" value="Genomic_DNA"/>
</dbReference>
<dbReference type="InterPro" id="IPR000073">
    <property type="entry name" value="AB_hydrolase_1"/>
</dbReference>
<name>A0ABU0B3L3_9FIRM</name>
<accession>A0ABU0B3L3</accession>
<dbReference type="Gene3D" id="3.40.50.1820">
    <property type="entry name" value="alpha/beta hydrolase"/>
    <property type="match status" value="1"/>
</dbReference>
<comment type="caution">
    <text evidence="2">The sequence shown here is derived from an EMBL/GenBank/DDBJ whole genome shotgun (WGS) entry which is preliminary data.</text>
</comment>
<evidence type="ECO:0000313" key="2">
    <source>
        <dbReference type="EMBL" id="MDQ0287310.1"/>
    </source>
</evidence>
<dbReference type="InterPro" id="IPR050266">
    <property type="entry name" value="AB_hydrolase_sf"/>
</dbReference>
<keyword evidence="3" id="KW-1185">Reference proteome</keyword>
<protein>
    <submittedName>
        <fullName evidence="2">Pimeloyl-ACP methyl ester carboxylesterase</fullName>
    </submittedName>
</protein>
<dbReference type="Proteomes" id="UP001225644">
    <property type="component" value="Unassembled WGS sequence"/>
</dbReference>
<gene>
    <name evidence="2" type="ORF">J2Z49_002431</name>
</gene>
<evidence type="ECO:0000313" key="3">
    <source>
        <dbReference type="Proteomes" id="UP001225644"/>
    </source>
</evidence>
<reference evidence="2 3" key="1">
    <citation type="submission" date="2023-07" db="EMBL/GenBank/DDBJ databases">
        <title>Genomic Encyclopedia of Type Strains, Phase IV (KMG-IV): sequencing the most valuable type-strain genomes for metagenomic binning, comparative biology and taxonomic classification.</title>
        <authorList>
            <person name="Goeker M."/>
        </authorList>
    </citation>
    <scope>NUCLEOTIDE SEQUENCE [LARGE SCALE GENOMIC DNA]</scope>
    <source>
        <strain evidence="2 3">DSM 12396</strain>
    </source>
</reference>